<gene>
    <name evidence="2" type="ORF">UQ64_13145</name>
</gene>
<evidence type="ECO:0000313" key="2">
    <source>
        <dbReference type="EMBL" id="KTD86422.1"/>
    </source>
</evidence>
<feature type="transmembrane region" description="Helical" evidence="1">
    <location>
        <begin position="46"/>
        <end position="65"/>
    </location>
</feature>
<comment type="caution">
    <text evidence="2">The sequence shown here is derived from an EMBL/GenBank/DDBJ whole genome shotgun (WGS) entry which is preliminary data.</text>
</comment>
<proteinExistence type="predicted"/>
<sequence>MDNRLERLQKAYNDIEIPEELSQASRKGIERGKLHKQQKRGIKMSGLKWTGSVAAAVIISFTVGVNTVPAFADSMNHVPVLGKLVSVLKFTDGSAGGGTIQDGVDVNFIALKHQKNSDQMILNFANSDNTQDLASSYNVKFTDNPSTMTVTVSGARNFSAIKDLETLKQSKYVQDAYRLITLDDSAIRFNVTFKEPVAYEVKEYKEPAQVAITLKDKKGDVGEGTSIYSLRTVSEPSGESQGMAEEMLFGLKDVRVLKDQKGLFLVEAGYFNTEAEALAQLKKIQTEYGIGDLLFVEKRSSQEIPQSISQAE</sequence>
<evidence type="ECO:0000256" key="1">
    <source>
        <dbReference type="SAM" id="Phobius"/>
    </source>
</evidence>
<evidence type="ECO:0008006" key="4">
    <source>
        <dbReference type="Google" id="ProtNLM"/>
    </source>
</evidence>
<evidence type="ECO:0000313" key="3">
    <source>
        <dbReference type="Proteomes" id="UP000054709"/>
    </source>
</evidence>
<dbReference type="OrthoDB" id="4990at2"/>
<dbReference type="AlphaFoldDB" id="A0A0W1AYL3"/>
<protein>
    <recommendedName>
        <fullName evidence="4">DUF4179 domain-containing protein</fullName>
    </recommendedName>
</protein>
<reference evidence="2 3" key="1">
    <citation type="journal article" date="2015" name="Int. Biodeterior. Biodegradation">
        <title>Physiological and genetic screening methods for the isolation of methyl tert-butyl ether-degrading bacteria for bioremediation purposes.</title>
        <authorList>
            <person name="Guisado I.M."/>
            <person name="Purswani J."/>
            <person name="Gonzalez Lopez J."/>
            <person name="Pozo C."/>
        </authorList>
    </citation>
    <scope>NUCLEOTIDE SEQUENCE [LARGE SCALE GENOMIC DNA]</scope>
    <source>
        <strain evidence="2 3">SH7</strain>
    </source>
</reference>
<dbReference type="Proteomes" id="UP000054709">
    <property type="component" value="Unassembled WGS sequence"/>
</dbReference>
<dbReference type="RefSeq" id="WP_060623324.1">
    <property type="nucleotide sequence ID" value="NZ_LCZJ02000019.1"/>
</dbReference>
<keyword evidence="1" id="KW-0472">Membrane</keyword>
<organism evidence="2 3">
    <name type="scientific">Paenibacillus etheri</name>
    <dbReference type="NCBI Taxonomy" id="1306852"/>
    <lineage>
        <taxon>Bacteria</taxon>
        <taxon>Bacillati</taxon>
        <taxon>Bacillota</taxon>
        <taxon>Bacilli</taxon>
        <taxon>Bacillales</taxon>
        <taxon>Paenibacillaceae</taxon>
        <taxon>Paenibacillus</taxon>
    </lineage>
</organism>
<keyword evidence="1" id="KW-0812">Transmembrane</keyword>
<name>A0A0W1AYL3_9BACL</name>
<keyword evidence="3" id="KW-1185">Reference proteome</keyword>
<dbReference type="EMBL" id="LCZJ02000019">
    <property type="protein sequence ID" value="KTD86422.1"/>
    <property type="molecule type" value="Genomic_DNA"/>
</dbReference>
<keyword evidence="1" id="KW-1133">Transmembrane helix</keyword>
<accession>A0A0W1AYL3</accession>